<proteinExistence type="predicted"/>
<keyword evidence="3" id="KW-0614">Plasmid</keyword>
<dbReference type="EMBL" id="CP009215">
    <property type="protein sequence ID" value="AIL96438.1"/>
    <property type="molecule type" value="Genomic_DNA"/>
</dbReference>
<accession>A0A077HNA6</accession>
<dbReference type="Proteomes" id="UP000028939">
    <property type="component" value="Chromosome"/>
</dbReference>
<keyword evidence="1" id="KW-1133">Transmembrane helix</keyword>
<evidence type="ECO:0000313" key="3">
    <source>
        <dbReference type="EMBL" id="AIL97844.1"/>
    </source>
</evidence>
<reference evidence="3 4" key="1">
    <citation type="submission" date="2014-08" db="EMBL/GenBank/DDBJ databases">
        <title>Complete genome sequence of Corynebacterium ureicelerivorans DSM 45051, a lipophilic and urea-splitting isolate from a blood culture of a septicaemia patient.</title>
        <authorList>
            <person name="Tippelt A."/>
            <person name="Albersmeier A."/>
            <person name="Brinkrolf K."/>
            <person name="Ruckert C."/>
            <person name="Tauch A."/>
        </authorList>
    </citation>
    <scope>NUCLEOTIDE SEQUENCE [LARGE SCALE GENOMIC DNA]</scope>
    <source>
        <strain evidence="3 4">IMMIB RIV-2301</strain>
        <plasmid evidence="4">Plasmid unnamed</plasmid>
        <plasmid evidence="3">unnamed</plasmid>
    </source>
</reference>
<feature type="transmembrane region" description="Helical" evidence="1">
    <location>
        <begin position="118"/>
        <end position="136"/>
    </location>
</feature>
<sequence>MPIEHLPERMKPGARQVRDWARTVGPALLILGVGAVARGISYTPLLMSEHARQAHPVEGTLPMSVWAWVWIIAGVAAIVAAWWPRAAPVAVGACVGLNLLWGASFIADAIAKGAVRGWLPAVGYLSIAALVLWAVWFGSREPTVSREEIACELRRE</sequence>
<name>A0A077HNA6_9CORY</name>
<evidence type="ECO:0000256" key="1">
    <source>
        <dbReference type="SAM" id="Phobius"/>
    </source>
</evidence>
<evidence type="ECO:0000313" key="4">
    <source>
        <dbReference type="Proteomes" id="UP000028939"/>
    </source>
</evidence>
<keyword evidence="4" id="KW-1185">Reference proteome</keyword>
<protein>
    <submittedName>
        <fullName evidence="3">Uncharacterized protein</fullName>
    </submittedName>
</protein>
<evidence type="ECO:0000313" key="2">
    <source>
        <dbReference type="EMBL" id="AIL96438.1"/>
    </source>
</evidence>
<keyword evidence="1" id="KW-0472">Membrane</keyword>
<gene>
    <name evidence="2" type="ORF">CUREI_03235</name>
    <name evidence="3" type="ORF">CUREI_11765</name>
</gene>
<dbReference type="KEGG" id="cuv:CUREI_03235"/>
<dbReference type="KEGG" id="cuv:CUREI_11765"/>
<organism evidence="3 4">
    <name type="scientific">Corynebacterium ureicelerivorans</name>
    <dbReference type="NCBI Taxonomy" id="401472"/>
    <lineage>
        <taxon>Bacteria</taxon>
        <taxon>Bacillati</taxon>
        <taxon>Actinomycetota</taxon>
        <taxon>Actinomycetes</taxon>
        <taxon>Mycobacteriales</taxon>
        <taxon>Corynebacteriaceae</taxon>
        <taxon>Corynebacterium</taxon>
    </lineage>
</organism>
<dbReference type="AlphaFoldDB" id="A0A077HNA6"/>
<dbReference type="OrthoDB" id="4422339at2"/>
<dbReference type="STRING" id="401472.CUREI_03235"/>
<dbReference type="Proteomes" id="UP000028939">
    <property type="component" value="Plasmid unnamed"/>
</dbReference>
<geneLocation type="plasmid" evidence="3">
    <name>unnamed</name>
</geneLocation>
<dbReference type="RefSeq" id="WP_038610316.1">
    <property type="nucleotide sequence ID" value="NZ_CP009215.1"/>
</dbReference>
<dbReference type="HOGENOM" id="CLU_140886_0_0_11"/>
<feature type="transmembrane region" description="Helical" evidence="1">
    <location>
        <begin position="89"/>
        <end position="111"/>
    </location>
</feature>
<feature type="transmembrane region" description="Helical" evidence="1">
    <location>
        <begin position="61"/>
        <end position="83"/>
    </location>
</feature>
<dbReference type="EMBL" id="CP009216">
    <property type="protein sequence ID" value="AIL97844.1"/>
    <property type="molecule type" value="Genomic_DNA"/>
</dbReference>
<keyword evidence="1" id="KW-0812">Transmembrane</keyword>
<feature type="transmembrane region" description="Helical" evidence="1">
    <location>
        <begin position="20"/>
        <end position="40"/>
    </location>
</feature>